<dbReference type="PROSITE" id="PS50943">
    <property type="entry name" value="HTH_CROC1"/>
    <property type="match status" value="1"/>
</dbReference>
<dbReference type="SUPFAM" id="SSF47413">
    <property type="entry name" value="lambda repressor-like DNA-binding domains"/>
    <property type="match status" value="1"/>
</dbReference>
<dbReference type="InterPro" id="IPR010982">
    <property type="entry name" value="Lambda_DNA-bd_dom_sf"/>
</dbReference>
<dbReference type="RefSeq" id="WP_118314340.1">
    <property type="nucleotide sequence ID" value="NZ_QRNJ01000018.1"/>
</dbReference>
<evidence type="ECO:0000259" key="1">
    <source>
        <dbReference type="PROSITE" id="PS50943"/>
    </source>
</evidence>
<organism evidence="2 3">
    <name type="scientific">Anaerobutyricum hallii</name>
    <dbReference type="NCBI Taxonomy" id="39488"/>
    <lineage>
        <taxon>Bacteria</taxon>
        <taxon>Bacillati</taxon>
        <taxon>Bacillota</taxon>
        <taxon>Clostridia</taxon>
        <taxon>Lachnospirales</taxon>
        <taxon>Lachnospiraceae</taxon>
        <taxon>Anaerobutyricum</taxon>
    </lineage>
</organism>
<accession>A0A415G8B8</accession>
<dbReference type="EMBL" id="QRNJ01000018">
    <property type="protein sequence ID" value="RHK39934.1"/>
    <property type="molecule type" value="Genomic_DNA"/>
</dbReference>
<dbReference type="AlphaFoldDB" id="A0A415G8B8"/>
<comment type="caution">
    <text evidence="2">The sequence shown here is derived from an EMBL/GenBank/DDBJ whole genome shotgun (WGS) entry which is preliminary data.</text>
</comment>
<dbReference type="GO" id="GO:0003677">
    <property type="term" value="F:DNA binding"/>
    <property type="evidence" value="ECO:0007669"/>
    <property type="project" value="InterPro"/>
</dbReference>
<sequence length="151" mass="16660">MTFSQKLKYILSEQNISQAELSRLTGINKSSICQYLSGKNIPSKKRQGVIATAIGMPEDYFGNENFKEPSISYPKIPRLTLTETAGIMGVSQRALALAIQQGMYSWAQALPGRNKKRPIYFINAITFAEAQGIDLEEYKKCTCEAATPTGA</sequence>
<dbReference type="InterPro" id="IPR001387">
    <property type="entry name" value="Cro/C1-type_HTH"/>
</dbReference>
<dbReference type="Pfam" id="PF01381">
    <property type="entry name" value="HTH_3"/>
    <property type="match status" value="1"/>
</dbReference>
<dbReference type="CDD" id="cd00093">
    <property type="entry name" value="HTH_XRE"/>
    <property type="match status" value="1"/>
</dbReference>
<evidence type="ECO:0000313" key="2">
    <source>
        <dbReference type="EMBL" id="RHK39934.1"/>
    </source>
</evidence>
<gene>
    <name evidence="2" type="ORF">DW068_06070</name>
</gene>
<dbReference type="Gene3D" id="1.10.260.40">
    <property type="entry name" value="lambda repressor-like DNA-binding domains"/>
    <property type="match status" value="1"/>
</dbReference>
<evidence type="ECO:0000313" key="3">
    <source>
        <dbReference type="Proteomes" id="UP000283497"/>
    </source>
</evidence>
<dbReference type="SMART" id="SM00530">
    <property type="entry name" value="HTH_XRE"/>
    <property type="match status" value="1"/>
</dbReference>
<dbReference type="Proteomes" id="UP000283497">
    <property type="component" value="Unassembled WGS sequence"/>
</dbReference>
<reference evidence="2 3" key="1">
    <citation type="submission" date="2018-08" db="EMBL/GenBank/DDBJ databases">
        <title>A genome reference for cultivated species of the human gut microbiota.</title>
        <authorList>
            <person name="Zou Y."/>
            <person name="Xue W."/>
            <person name="Luo G."/>
        </authorList>
    </citation>
    <scope>NUCLEOTIDE SEQUENCE [LARGE SCALE GENOMIC DNA]</scope>
    <source>
        <strain evidence="2 3">AF45-14BH</strain>
    </source>
</reference>
<name>A0A415G8B8_9FIRM</name>
<protein>
    <submittedName>
        <fullName evidence="2">XRE family transcriptional regulator</fullName>
    </submittedName>
</protein>
<proteinExistence type="predicted"/>
<feature type="domain" description="HTH cro/C1-type" evidence="1">
    <location>
        <begin position="7"/>
        <end position="61"/>
    </location>
</feature>